<accession>A0A919A8P9</accession>
<dbReference type="AlphaFoldDB" id="A0A919A8P9"/>
<evidence type="ECO:0000313" key="4">
    <source>
        <dbReference type="EMBL" id="GHE91953.1"/>
    </source>
</evidence>
<dbReference type="GO" id="GO:0016787">
    <property type="term" value="F:hydrolase activity"/>
    <property type="evidence" value="ECO:0007669"/>
    <property type="project" value="UniProtKB-KW"/>
</dbReference>
<organism evidence="4 5">
    <name type="scientific">Streptomyces longispororuber</name>
    <dbReference type="NCBI Taxonomy" id="68230"/>
    <lineage>
        <taxon>Bacteria</taxon>
        <taxon>Bacillati</taxon>
        <taxon>Actinomycetota</taxon>
        <taxon>Actinomycetes</taxon>
        <taxon>Kitasatosporales</taxon>
        <taxon>Streptomycetaceae</taxon>
        <taxon>Streptomyces</taxon>
    </lineage>
</organism>
<dbReference type="SMART" id="SM00824">
    <property type="entry name" value="PKS_TE"/>
    <property type="match status" value="1"/>
</dbReference>
<dbReference type="GO" id="GO:0008610">
    <property type="term" value="P:lipid biosynthetic process"/>
    <property type="evidence" value="ECO:0007669"/>
    <property type="project" value="TreeGrafter"/>
</dbReference>
<keyword evidence="2" id="KW-0378">Hydrolase</keyword>
<name>A0A919A8P9_9ACTN</name>
<proteinExistence type="inferred from homology"/>
<comment type="caution">
    <text evidence="4">The sequence shown here is derived from an EMBL/GenBank/DDBJ whole genome shotgun (WGS) entry which is preliminary data.</text>
</comment>
<evidence type="ECO:0000256" key="1">
    <source>
        <dbReference type="ARBA" id="ARBA00007169"/>
    </source>
</evidence>
<dbReference type="InterPro" id="IPR029058">
    <property type="entry name" value="AB_hydrolase_fold"/>
</dbReference>
<evidence type="ECO:0000259" key="3">
    <source>
        <dbReference type="SMART" id="SM00824"/>
    </source>
</evidence>
<dbReference type="PANTHER" id="PTHR11487:SF0">
    <property type="entry name" value="S-ACYL FATTY ACID SYNTHASE THIOESTERASE, MEDIUM CHAIN"/>
    <property type="match status" value="1"/>
</dbReference>
<dbReference type="InterPro" id="IPR012223">
    <property type="entry name" value="TEII"/>
</dbReference>
<feature type="domain" description="Thioesterase TesA-like" evidence="3">
    <location>
        <begin position="29"/>
        <end position="203"/>
    </location>
</feature>
<protein>
    <submittedName>
        <fullName evidence="4">Thioesterase</fullName>
    </submittedName>
</protein>
<evidence type="ECO:0000256" key="2">
    <source>
        <dbReference type="ARBA" id="ARBA00022801"/>
    </source>
</evidence>
<comment type="similarity">
    <text evidence="1">Belongs to the thioesterase family.</text>
</comment>
<dbReference type="SUPFAM" id="SSF53474">
    <property type="entry name" value="alpha/beta-Hydrolases"/>
    <property type="match status" value="1"/>
</dbReference>
<dbReference type="Proteomes" id="UP000608024">
    <property type="component" value="Unassembled WGS sequence"/>
</dbReference>
<dbReference type="InterPro" id="IPR020802">
    <property type="entry name" value="TesA-like"/>
</dbReference>
<gene>
    <name evidence="4" type="ORF">GCM10018785_67970</name>
</gene>
<dbReference type="Gene3D" id="3.40.50.1820">
    <property type="entry name" value="alpha/beta hydrolase"/>
    <property type="match status" value="1"/>
</dbReference>
<keyword evidence="5" id="KW-1185">Reference proteome</keyword>
<dbReference type="Pfam" id="PF00975">
    <property type="entry name" value="Thioesterase"/>
    <property type="match status" value="1"/>
</dbReference>
<evidence type="ECO:0000313" key="5">
    <source>
        <dbReference type="Proteomes" id="UP000608024"/>
    </source>
</evidence>
<reference evidence="4" key="1">
    <citation type="journal article" date="2014" name="Int. J. Syst. Evol. Microbiol.">
        <title>Complete genome sequence of Corynebacterium casei LMG S-19264T (=DSM 44701T), isolated from a smear-ripened cheese.</title>
        <authorList>
            <consortium name="US DOE Joint Genome Institute (JGI-PGF)"/>
            <person name="Walter F."/>
            <person name="Albersmeier A."/>
            <person name="Kalinowski J."/>
            <person name="Ruckert C."/>
        </authorList>
    </citation>
    <scope>NUCLEOTIDE SEQUENCE</scope>
    <source>
        <strain evidence="4">JCM 4784</strain>
    </source>
</reference>
<reference evidence="4" key="2">
    <citation type="submission" date="2020-09" db="EMBL/GenBank/DDBJ databases">
        <authorList>
            <person name="Sun Q."/>
            <person name="Ohkuma M."/>
        </authorList>
    </citation>
    <scope>NUCLEOTIDE SEQUENCE</scope>
    <source>
        <strain evidence="4">JCM 4784</strain>
    </source>
</reference>
<dbReference type="InterPro" id="IPR001031">
    <property type="entry name" value="Thioesterase"/>
</dbReference>
<sequence>MRPDAGEWGDSMVWTTVVEARPFAARRLVCFPHAGGSPYFFRSWGKALKDFEVHVVCYPGRADRIAEPPATDLVRMAGDIARELRPLPDGRPTVFFGHSMGASVAYEVARRWAAEGAAPEHLFVSAARAPHLADGSPERAAALDDTEVLRTLRRLGGTEAELLENPVFLELVMPYVGADFRMVAGYAGPADAAPLACPVTALLGVDDPRVTPDQAAAWRRTTRSDFAFHTRPGGHFYLTEQPPFELLEGTAGGRG</sequence>
<dbReference type="PANTHER" id="PTHR11487">
    <property type="entry name" value="THIOESTERASE"/>
    <property type="match status" value="1"/>
</dbReference>
<dbReference type="EMBL" id="BNBT01000178">
    <property type="protein sequence ID" value="GHE91953.1"/>
    <property type="molecule type" value="Genomic_DNA"/>
</dbReference>